<dbReference type="RefSeq" id="XP_062801187.1">
    <property type="nucleotide sequence ID" value="XM_062945253.1"/>
</dbReference>
<evidence type="ECO:0000256" key="1">
    <source>
        <dbReference type="SAM" id="MobiDB-lite"/>
    </source>
</evidence>
<feature type="region of interest" description="Disordered" evidence="1">
    <location>
        <begin position="1"/>
        <end position="22"/>
    </location>
</feature>
<evidence type="ECO:0000313" key="3">
    <source>
        <dbReference type="Proteomes" id="UP001323617"/>
    </source>
</evidence>
<gene>
    <name evidence="2" type="ORF">QC764_301220</name>
</gene>
<proteinExistence type="predicted"/>
<comment type="caution">
    <text evidence="2">The sequence shown here is derived from an EMBL/GenBank/DDBJ whole genome shotgun (WGS) entry which is preliminary data.</text>
</comment>
<feature type="region of interest" description="Disordered" evidence="1">
    <location>
        <begin position="104"/>
        <end position="178"/>
    </location>
</feature>
<feature type="compositionally biased region" description="Basic and acidic residues" evidence="1">
    <location>
        <begin position="165"/>
        <end position="178"/>
    </location>
</feature>
<keyword evidence="3" id="KW-1185">Reference proteome</keyword>
<reference evidence="2 3" key="1">
    <citation type="journal article" date="2023" name="bioRxiv">
        <title>High-quality genome assemblies of four members of thePodospora anserinaspecies complex.</title>
        <authorList>
            <person name="Ament-Velasquez S.L."/>
            <person name="Vogan A.A."/>
            <person name="Wallerman O."/>
            <person name="Hartmann F."/>
            <person name="Gautier V."/>
            <person name="Silar P."/>
            <person name="Giraud T."/>
            <person name="Johannesson H."/>
        </authorList>
    </citation>
    <scope>NUCLEOTIDE SEQUENCE [LARGE SCALE GENOMIC DNA]</scope>
    <source>
        <strain evidence="2 3">CBS 124.78</strain>
    </source>
</reference>
<sequence length="256" mass="28777">MSTSNAHVSVDGKCRTDDAPGDLAPSHYSDTLAPVFAPKKGWVTGIPAGKSWRLCSYHMERKKSQIEERINASRQAAYGLPGTWSGRRQEAQQTAKIRPRQYRAIQQRRRTTRRRTGHVPLPPPQSSHDHTPGLIIEYPPSPLYISPAPSRSSSPSSGACEECPEEHPEDSLISQREEPEWGFWQQIRRQAYSGRTMFGQTAGSGTQMGGQELQRSPSSSRSQSPPLTIRHLAIRKRTRRCRDNTPVRMIRRRSAG</sequence>
<dbReference type="EMBL" id="JAFFHC010000003">
    <property type="protein sequence ID" value="KAK4677717.1"/>
    <property type="molecule type" value="Genomic_DNA"/>
</dbReference>
<feature type="compositionally biased region" description="Low complexity" evidence="1">
    <location>
        <begin position="146"/>
        <end position="161"/>
    </location>
</feature>
<dbReference type="GeneID" id="87966118"/>
<name>A0ABR0IBE1_9PEZI</name>
<evidence type="ECO:0000313" key="2">
    <source>
        <dbReference type="EMBL" id="KAK4677717.1"/>
    </source>
</evidence>
<feature type="compositionally biased region" description="Low complexity" evidence="1">
    <location>
        <begin position="214"/>
        <end position="226"/>
    </location>
</feature>
<organism evidence="2 3">
    <name type="scientific">Podospora pseudoanserina</name>
    <dbReference type="NCBI Taxonomy" id="2609844"/>
    <lineage>
        <taxon>Eukaryota</taxon>
        <taxon>Fungi</taxon>
        <taxon>Dikarya</taxon>
        <taxon>Ascomycota</taxon>
        <taxon>Pezizomycotina</taxon>
        <taxon>Sordariomycetes</taxon>
        <taxon>Sordariomycetidae</taxon>
        <taxon>Sordariales</taxon>
        <taxon>Podosporaceae</taxon>
        <taxon>Podospora</taxon>
    </lineage>
</organism>
<feature type="region of interest" description="Disordered" evidence="1">
    <location>
        <begin position="197"/>
        <end position="256"/>
    </location>
</feature>
<dbReference type="Proteomes" id="UP001323617">
    <property type="component" value="Unassembled WGS sequence"/>
</dbReference>
<protein>
    <submittedName>
        <fullName evidence="2">Uncharacterized protein</fullName>
    </submittedName>
</protein>
<feature type="compositionally biased region" description="Basic residues" evidence="1">
    <location>
        <begin position="104"/>
        <end position="117"/>
    </location>
</feature>
<accession>A0ABR0IBE1</accession>